<keyword evidence="2" id="KW-1185">Reference proteome</keyword>
<dbReference type="EMBL" id="JAWONS010000280">
    <property type="protein sequence ID" value="MDW2799723.1"/>
    <property type="molecule type" value="Genomic_DNA"/>
</dbReference>
<dbReference type="Proteomes" id="UP001276854">
    <property type="component" value="Unassembled WGS sequence"/>
</dbReference>
<dbReference type="Pfam" id="PF20374">
    <property type="entry name" value="DUF6669"/>
    <property type="match status" value="1"/>
</dbReference>
<dbReference type="RefSeq" id="WP_318065909.1">
    <property type="nucleotide sequence ID" value="NZ_JAWONS010000280.1"/>
</dbReference>
<sequence>MRKIQAFNGTVNRGFQGNVTYRFQIPSGCRALSIQLTYTKEYPVTITDPDHFRAAYEAYKGRPVSENELKKVLESMKTEIQLALFIGSKFAGNVHIPGTIKELYISEHTSSRGCLPFYPLEGMGKVIVNVFQCVENETFYQLEIKGDYEDVEKN</sequence>
<name>A0ABU4GS04_9CLOT</name>
<proteinExistence type="predicted"/>
<protein>
    <submittedName>
        <fullName evidence="1">DUF6669 family protein</fullName>
    </submittedName>
</protein>
<evidence type="ECO:0000313" key="2">
    <source>
        <dbReference type="Proteomes" id="UP001276854"/>
    </source>
</evidence>
<comment type="caution">
    <text evidence="1">The sequence shown here is derived from an EMBL/GenBank/DDBJ whole genome shotgun (WGS) entry which is preliminary data.</text>
</comment>
<reference evidence="1 2" key="1">
    <citation type="submission" date="2023-10" db="EMBL/GenBank/DDBJ databases">
        <title>A novel Glycoside Hydrolase 43-Like Enzyme from Clostrdium boliviensis is an Endo-xylanase, and a Candidate for Xylooligosaccharides Production from Different Xylan Substrates.</title>
        <authorList>
            <person name="Alvarez M.T."/>
            <person name="Rocabado-Villegas L.R."/>
            <person name="Salas-Veizaga D.M."/>
            <person name="Linares-Pasten J.A."/>
            <person name="Gudmundsdottir E.E."/>
            <person name="Hreggvidsson G.O."/>
            <person name="Adlercreutz P."/>
            <person name="Nordberg Karlsson E."/>
        </authorList>
    </citation>
    <scope>NUCLEOTIDE SEQUENCE [LARGE SCALE GENOMIC DNA]</scope>
    <source>
        <strain evidence="1 2">E-1</strain>
    </source>
</reference>
<gene>
    <name evidence="1" type="ORF">RZO55_19290</name>
</gene>
<accession>A0ABU4GS04</accession>
<evidence type="ECO:0000313" key="1">
    <source>
        <dbReference type="EMBL" id="MDW2799723.1"/>
    </source>
</evidence>
<organism evidence="1 2">
    <name type="scientific">Clostridium boliviensis</name>
    <dbReference type="NCBI Taxonomy" id="318465"/>
    <lineage>
        <taxon>Bacteria</taxon>
        <taxon>Bacillati</taxon>
        <taxon>Bacillota</taxon>
        <taxon>Clostridia</taxon>
        <taxon>Eubacteriales</taxon>
        <taxon>Clostridiaceae</taxon>
        <taxon>Clostridium</taxon>
    </lineage>
</organism>
<dbReference type="InterPro" id="IPR046610">
    <property type="entry name" value="DUF6669"/>
</dbReference>